<evidence type="ECO:0000313" key="2">
    <source>
        <dbReference type="EMBL" id="KAL2470524.1"/>
    </source>
</evidence>
<protein>
    <recommendedName>
        <fullName evidence="4">Embryo sac development arrest protein</fullName>
    </recommendedName>
</protein>
<dbReference type="PANTHER" id="PTHR34657:SF10">
    <property type="entry name" value="F21M11.6 PROTEIN"/>
    <property type="match status" value="1"/>
</dbReference>
<gene>
    <name evidence="2" type="ORF">Adt_38660</name>
</gene>
<name>A0ABD1Q2W4_9LAMI</name>
<sequence>MMMHHSRRQVFPSNKRKERDDGPNVLKKPSTVTTKTLAKPSLHRTAATKPFDHPTSNNTLLAGYLAHEFLKKGTLFGQPWDPARAEAFPQSAASINQKPSPSQIMGSEPQGKAEKEDENDQRYVEVSHLLKSDGAHISGVFNPTQLARFIQQGR</sequence>
<feature type="compositionally biased region" description="Basic and acidic residues" evidence="1">
    <location>
        <begin position="111"/>
        <end position="121"/>
    </location>
</feature>
<comment type="caution">
    <text evidence="2">The sequence shown here is derived from an EMBL/GenBank/DDBJ whole genome shotgun (WGS) entry which is preliminary data.</text>
</comment>
<feature type="region of interest" description="Disordered" evidence="1">
    <location>
        <begin position="1"/>
        <end position="57"/>
    </location>
</feature>
<dbReference type="EMBL" id="JBFOLK010000012">
    <property type="protein sequence ID" value="KAL2470524.1"/>
    <property type="molecule type" value="Genomic_DNA"/>
</dbReference>
<accession>A0ABD1Q2W4</accession>
<proteinExistence type="predicted"/>
<dbReference type="Proteomes" id="UP001604336">
    <property type="component" value="Unassembled WGS sequence"/>
</dbReference>
<feature type="region of interest" description="Disordered" evidence="1">
    <location>
        <begin position="86"/>
        <end position="121"/>
    </location>
</feature>
<feature type="compositionally biased region" description="Polar residues" evidence="1">
    <location>
        <begin position="91"/>
        <end position="105"/>
    </location>
</feature>
<dbReference type="PANTHER" id="PTHR34657">
    <property type="entry name" value="EMBRYO SAC DEVELOPMENT ARREST 6"/>
    <property type="match status" value="1"/>
</dbReference>
<reference evidence="3" key="1">
    <citation type="submission" date="2024-07" db="EMBL/GenBank/DDBJ databases">
        <title>Two chromosome-level genome assemblies of Korean endemic species Abeliophyllum distichum and Forsythia ovata (Oleaceae).</title>
        <authorList>
            <person name="Jang H."/>
        </authorList>
    </citation>
    <scope>NUCLEOTIDE SEQUENCE [LARGE SCALE GENOMIC DNA]</scope>
</reference>
<dbReference type="AlphaFoldDB" id="A0ABD1Q2W4"/>
<organism evidence="2 3">
    <name type="scientific">Abeliophyllum distichum</name>
    <dbReference type="NCBI Taxonomy" id="126358"/>
    <lineage>
        <taxon>Eukaryota</taxon>
        <taxon>Viridiplantae</taxon>
        <taxon>Streptophyta</taxon>
        <taxon>Embryophyta</taxon>
        <taxon>Tracheophyta</taxon>
        <taxon>Spermatophyta</taxon>
        <taxon>Magnoliopsida</taxon>
        <taxon>eudicotyledons</taxon>
        <taxon>Gunneridae</taxon>
        <taxon>Pentapetalae</taxon>
        <taxon>asterids</taxon>
        <taxon>lamiids</taxon>
        <taxon>Lamiales</taxon>
        <taxon>Oleaceae</taxon>
        <taxon>Forsythieae</taxon>
        <taxon>Abeliophyllum</taxon>
    </lineage>
</organism>
<evidence type="ECO:0000313" key="3">
    <source>
        <dbReference type="Proteomes" id="UP001604336"/>
    </source>
</evidence>
<keyword evidence="3" id="KW-1185">Reference proteome</keyword>
<evidence type="ECO:0000256" key="1">
    <source>
        <dbReference type="SAM" id="MobiDB-lite"/>
    </source>
</evidence>
<evidence type="ECO:0008006" key="4">
    <source>
        <dbReference type="Google" id="ProtNLM"/>
    </source>
</evidence>